<evidence type="ECO:0008006" key="7">
    <source>
        <dbReference type="Google" id="ProtNLM"/>
    </source>
</evidence>
<sequence length="169" mass="18273">MCATKTALLLAPALTTTGTLLYGWDQELFLRPLTLRNTYRDANALLPAYWSRLMTVGWPRLLSCLVGTLASCGAALTVARPLLRRQGSAAWYGAAAALAAAHFAWVPWVAGPIKAMVDDDGVAIEDEEGLTNVDQQVVWLRVNMARTLTTDLLSWVCAVVAVTKTLAVE</sequence>
<keyword evidence="1" id="KW-0812">Transmembrane</keyword>
<dbReference type="EMBL" id="JRHA01000005">
    <property type="protein sequence ID" value="PQK14810.1"/>
    <property type="molecule type" value="Genomic_DNA"/>
</dbReference>
<evidence type="ECO:0000313" key="6">
    <source>
        <dbReference type="Proteomes" id="UP000237441"/>
    </source>
</evidence>
<feature type="transmembrane region" description="Helical" evidence="1">
    <location>
        <begin position="58"/>
        <end position="78"/>
    </location>
</feature>
<dbReference type="AlphaFoldDB" id="A0A2N6NNH4"/>
<organism evidence="3 5">
    <name type="scientific">Beauveria bassiana</name>
    <name type="common">White muscardine disease fungus</name>
    <name type="synonym">Tritirachium shiotae</name>
    <dbReference type="NCBI Taxonomy" id="176275"/>
    <lineage>
        <taxon>Eukaryota</taxon>
        <taxon>Fungi</taxon>
        <taxon>Dikarya</taxon>
        <taxon>Ascomycota</taxon>
        <taxon>Pezizomycotina</taxon>
        <taxon>Sordariomycetes</taxon>
        <taxon>Hypocreomycetidae</taxon>
        <taxon>Hypocreales</taxon>
        <taxon>Cordycipitaceae</taxon>
        <taxon>Beauveria</taxon>
    </lineage>
</organism>
<feature type="signal peptide" evidence="2">
    <location>
        <begin position="1"/>
        <end position="18"/>
    </location>
</feature>
<feature type="transmembrane region" description="Helical" evidence="1">
    <location>
        <begin position="90"/>
        <end position="110"/>
    </location>
</feature>
<gene>
    <name evidence="4" type="ORF">BB8028_0005g03330</name>
    <name evidence="3" type="ORF">BM221_005411</name>
</gene>
<comment type="caution">
    <text evidence="3">The sequence shown here is derived from an EMBL/GenBank/DDBJ whole genome shotgun (WGS) entry which is preliminary data.</text>
</comment>
<keyword evidence="1" id="KW-0472">Membrane</keyword>
<name>A0A2N6NNH4_BEABA</name>
<keyword evidence="2" id="KW-0732">Signal</keyword>
<reference evidence="3 5" key="1">
    <citation type="journal article" date="2016" name="Appl. Microbiol. Biotechnol.">
        <title>Characterization of T-DNA insertion mutants with decreased virulence in the entomopathogenic fungus Beauveria bassiana JEF-007.</title>
        <authorList>
            <person name="Kim S."/>
            <person name="Lee S.J."/>
            <person name="Nai Y.S."/>
            <person name="Yu J.S."/>
            <person name="Lee M.R."/>
            <person name="Yang Y.T."/>
            <person name="Kim J.S."/>
        </authorList>
    </citation>
    <scope>NUCLEOTIDE SEQUENCE [LARGE SCALE GENOMIC DNA]</scope>
    <source>
        <strain evidence="3 5">JEF-007</strain>
    </source>
</reference>
<evidence type="ECO:0000313" key="3">
    <source>
        <dbReference type="EMBL" id="PMB68827.1"/>
    </source>
</evidence>
<accession>A0A2N6NNH4</accession>
<evidence type="ECO:0000313" key="4">
    <source>
        <dbReference type="EMBL" id="PQK14810.1"/>
    </source>
</evidence>
<keyword evidence="1" id="KW-1133">Transmembrane helix</keyword>
<dbReference type="OrthoDB" id="1523883at2759"/>
<evidence type="ECO:0000313" key="5">
    <source>
        <dbReference type="Proteomes" id="UP000235728"/>
    </source>
</evidence>
<dbReference type="OMA" id="LWEDNCA"/>
<protein>
    <recommendedName>
        <fullName evidence="7">Integral membrane protein</fullName>
    </recommendedName>
</protein>
<proteinExistence type="predicted"/>
<dbReference type="Proteomes" id="UP000237441">
    <property type="component" value="Unassembled WGS sequence"/>
</dbReference>
<reference evidence="4 6" key="2">
    <citation type="submission" date="2016-07" db="EMBL/GenBank/DDBJ databases">
        <title>Comparative genomics of the entomopathogenic fungus Beauveria bassiana.</title>
        <authorList>
            <person name="Valero Jimenez C.A."/>
            <person name="Zwaan B.J."/>
            <person name="Van Kan J.A."/>
            <person name="Takken W."/>
            <person name="Debets A.J."/>
            <person name="Schoustra S.E."/>
            <person name="Koenraadt C.J."/>
        </authorList>
    </citation>
    <scope>NUCLEOTIDE SEQUENCE [LARGE SCALE GENOMIC DNA]</scope>
    <source>
        <strain evidence="4 6">ARSEF 8028</strain>
    </source>
</reference>
<evidence type="ECO:0000256" key="2">
    <source>
        <dbReference type="SAM" id="SignalP"/>
    </source>
</evidence>
<evidence type="ECO:0000256" key="1">
    <source>
        <dbReference type="SAM" id="Phobius"/>
    </source>
</evidence>
<dbReference type="Proteomes" id="UP000235728">
    <property type="component" value="Unassembled WGS sequence"/>
</dbReference>
<dbReference type="EMBL" id="MRVG01000005">
    <property type="protein sequence ID" value="PMB68827.1"/>
    <property type="molecule type" value="Genomic_DNA"/>
</dbReference>
<feature type="chain" id="PRO_5044578219" description="Integral membrane protein" evidence="2">
    <location>
        <begin position="19"/>
        <end position="169"/>
    </location>
</feature>